<evidence type="ECO:0000256" key="1">
    <source>
        <dbReference type="ARBA" id="ARBA00004651"/>
    </source>
</evidence>
<dbReference type="PANTHER" id="PTHR30509">
    <property type="entry name" value="P-HYDROXYBENZOIC ACID EFFLUX PUMP SUBUNIT-RELATED"/>
    <property type="match status" value="1"/>
</dbReference>
<comment type="subcellular location">
    <subcellularLocation>
        <location evidence="1">Cell membrane</location>
        <topology evidence="1">Multi-pass membrane protein</topology>
    </subcellularLocation>
</comment>
<dbReference type="eggNOG" id="COG1289">
    <property type="taxonomic scope" value="Bacteria"/>
</dbReference>
<feature type="transmembrane region" description="Helical" evidence="8">
    <location>
        <begin position="421"/>
        <end position="438"/>
    </location>
</feature>
<keyword evidence="3 8" id="KW-0812">Transmembrane</keyword>
<feature type="transmembrane region" description="Helical" evidence="8">
    <location>
        <begin position="177"/>
        <end position="196"/>
    </location>
</feature>
<dbReference type="OrthoDB" id="2689363at2"/>
<feature type="transmembrane region" description="Helical" evidence="8">
    <location>
        <begin position="53"/>
        <end position="70"/>
    </location>
</feature>
<dbReference type="GO" id="GO:0005886">
    <property type="term" value="C:plasma membrane"/>
    <property type="evidence" value="ECO:0007669"/>
    <property type="project" value="UniProtKB-SubCell"/>
</dbReference>
<evidence type="ECO:0000256" key="5">
    <source>
        <dbReference type="ARBA" id="ARBA00023136"/>
    </source>
</evidence>
<dbReference type="Pfam" id="PF13515">
    <property type="entry name" value="FUSC_2"/>
    <property type="match status" value="1"/>
</dbReference>
<feature type="transmembrane region" description="Helical" evidence="8">
    <location>
        <begin position="151"/>
        <end position="171"/>
    </location>
</feature>
<organism evidence="10 11">
    <name type="scientific">Pontibacillus halophilus JSM 076056 = DSM 19796</name>
    <dbReference type="NCBI Taxonomy" id="1385510"/>
    <lineage>
        <taxon>Bacteria</taxon>
        <taxon>Bacillati</taxon>
        <taxon>Bacillota</taxon>
        <taxon>Bacilli</taxon>
        <taxon>Bacillales</taxon>
        <taxon>Bacillaceae</taxon>
        <taxon>Pontibacillus</taxon>
    </lineage>
</organism>
<feature type="domain" description="Integral membrane bound transporter" evidence="9">
    <location>
        <begin position="431"/>
        <end position="557"/>
    </location>
</feature>
<feature type="compositionally biased region" description="Acidic residues" evidence="7">
    <location>
        <begin position="394"/>
        <end position="408"/>
    </location>
</feature>
<evidence type="ECO:0000313" key="11">
    <source>
        <dbReference type="Proteomes" id="UP000030528"/>
    </source>
</evidence>
<evidence type="ECO:0000313" key="10">
    <source>
        <dbReference type="EMBL" id="KGX92066.1"/>
    </source>
</evidence>
<dbReference type="Proteomes" id="UP000030528">
    <property type="component" value="Unassembled WGS sequence"/>
</dbReference>
<dbReference type="EMBL" id="AVPE01000008">
    <property type="protein sequence ID" value="KGX92066.1"/>
    <property type="molecule type" value="Genomic_DNA"/>
</dbReference>
<feature type="transmembrane region" description="Helical" evidence="8">
    <location>
        <begin position="106"/>
        <end position="122"/>
    </location>
</feature>
<feature type="transmembrane region" description="Helical" evidence="8">
    <location>
        <begin position="545"/>
        <end position="563"/>
    </location>
</feature>
<feature type="region of interest" description="Disordered" evidence="7">
    <location>
        <begin position="390"/>
        <end position="416"/>
    </location>
</feature>
<feature type="transmembrane region" description="Helical" evidence="8">
    <location>
        <begin position="128"/>
        <end position="144"/>
    </location>
</feature>
<reference evidence="10 11" key="1">
    <citation type="submission" date="2013-08" db="EMBL/GenBank/DDBJ databases">
        <authorList>
            <person name="Huang J."/>
            <person name="Wang G."/>
        </authorList>
    </citation>
    <scope>NUCLEOTIDE SEQUENCE [LARGE SCALE GENOMIC DNA]</scope>
    <source>
        <strain evidence="10 11">JSM 076056</strain>
    </source>
</reference>
<keyword evidence="4 8" id="KW-1133">Transmembrane helix</keyword>
<protein>
    <recommendedName>
        <fullName evidence="9">Integral membrane bound transporter domain-containing protein</fullName>
    </recommendedName>
</protein>
<comment type="caution">
    <text evidence="10">The sequence shown here is derived from an EMBL/GenBank/DDBJ whole genome shotgun (WGS) entry which is preliminary data.</text>
</comment>
<evidence type="ECO:0000256" key="7">
    <source>
        <dbReference type="SAM" id="MobiDB-lite"/>
    </source>
</evidence>
<dbReference type="InterPro" id="IPR049453">
    <property type="entry name" value="Memb_transporter_dom"/>
</dbReference>
<feature type="transmembrane region" description="Helical" evidence="8">
    <location>
        <begin position="76"/>
        <end position="94"/>
    </location>
</feature>
<evidence type="ECO:0000256" key="3">
    <source>
        <dbReference type="ARBA" id="ARBA00022692"/>
    </source>
</evidence>
<dbReference type="AlphaFoldDB" id="A0A0A5GFQ7"/>
<gene>
    <name evidence="10" type="ORF">N781_02800</name>
</gene>
<feature type="transmembrane region" description="Helical" evidence="8">
    <location>
        <begin position="519"/>
        <end position="539"/>
    </location>
</feature>
<proteinExistence type="inferred from homology"/>
<dbReference type="STRING" id="1385510.GCA_000425205_00576"/>
<name>A0A0A5GFQ7_9BACI</name>
<feature type="transmembrane region" description="Helical" evidence="8">
    <location>
        <begin position="472"/>
        <end position="490"/>
    </location>
</feature>
<keyword evidence="2" id="KW-1003">Cell membrane</keyword>
<evidence type="ECO:0000256" key="8">
    <source>
        <dbReference type="SAM" id="Phobius"/>
    </source>
</evidence>
<comment type="similarity">
    <text evidence="6">Belongs to the YccS/YhfK family.</text>
</comment>
<sequence length="750" mass="85144">MINRCRKVATIAQMFYHKAMTTYQIVLNRIQHMRARLTASDPGLTRLITTTKATLSVMTSVFFVSALLALLDQGSLTVSIFAGAMGLLGVLVVFDDTRFKKQVTTALLPISAAISITAGAFLSQYPHASDVVILIPIFSAFYFSKFGSRYFSISMVSFISIYFSSILGVPFQDVPWFYLSILVGIGFAYLYNFIIIRDQPNVTLKRSLRSFHVQINLLFNLIGSYVSSSDQERQRKALKRELDYNAERLNEYAQKVSSQLSNVHPEEIWPGVTKEQLRIYLFDASMLIETLLPTMDDLLKDGAFQNESLQRTTATLLQAIRDIRALRHIDSEQQIQAAERRLEEFKQLTIETQLDSETFFLFNRLITMCEHVFANVRTLQALRTQAIEVKDRDNMEEDTSAEEEDDQEGKDSRMEPTTKKAIQAVAAGSVSIVLGYILTPSQQYWILLTAFIIFMGTDTVGRTFLKAVERTIGTVFGAIIGFVIAQFVYGHTYVEIGLIFLCIFMAFYFLPISYSFMMFWITMMVAMLYDLLLGGITWGVLGARVVDTIVGAALALAAAAYILPKKTQEKVSETTLDYFSHLNKLLNGTLQQLKGDPEPLDLTEKTFEMDETLSQLRTDAESMRKTPGATTRTRIEGWITRIATLNYYAKHLLTPTAEIDDQLQAVIDQLNEYINDNIDTIQLLLKDERSHAVVWDVEVLPSHMAYFNDYENNERKLTDSYHHFYYIRLINQTLVSFATDLGAQTERTSV</sequence>
<evidence type="ECO:0000259" key="9">
    <source>
        <dbReference type="Pfam" id="PF13515"/>
    </source>
</evidence>
<evidence type="ECO:0000256" key="4">
    <source>
        <dbReference type="ARBA" id="ARBA00022989"/>
    </source>
</evidence>
<accession>A0A0A5GFQ7</accession>
<keyword evidence="11" id="KW-1185">Reference proteome</keyword>
<feature type="transmembrane region" description="Helical" evidence="8">
    <location>
        <begin position="444"/>
        <end position="465"/>
    </location>
</feature>
<feature type="transmembrane region" description="Helical" evidence="8">
    <location>
        <begin position="496"/>
        <end position="512"/>
    </location>
</feature>
<evidence type="ECO:0000256" key="2">
    <source>
        <dbReference type="ARBA" id="ARBA00022475"/>
    </source>
</evidence>
<evidence type="ECO:0000256" key="6">
    <source>
        <dbReference type="ARBA" id="ARBA00043993"/>
    </source>
</evidence>
<dbReference type="PANTHER" id="PTHR30509:SF9">
    <property type="entry name" value="MULTIDRUG RESISTANCE PROTEIN MDTO"/>
    <property type="match status" value="1"/>
</dbReference>
<keyword evidence="5 8" id="KW-0472">Membrane</keyword>